<evidence type="ECO:0000313" key="8">
    <source>
        <dbReference type="Proteomes" id="UP000696485"/>
    </source>
</evidence>
<feature type="domain" description="JmjC" evidence="6">
    <location>
        <begin position="1"/>
        <end position="131"/>
    </location>
</feature>
<evidence type="ECO:0000256" key="5">
    <source>
        <dbReference type="SAM" id="MobiDB-lite"/>
    </source>
</evidence>
<dbReference type="GO" id="GO:0005634">
    <property type="term" value="C:nucleus"/>
    <property type="evidence" value="ECO:0007669"/>
    <property type="project" value="UniProtKB-SubCell"/>
</dbReference>
<accession>A0A9P5SGH8</accession>
<keyword evidence="4" id="KW-0539">Nucleus</keyword>
<dbReference type="Pfam" id="PF02373">
    <property type="entry name" value="JmjC"/>
    <property type="match status" value="1"/>
</dbReference>
<dbReference type="SMART" id="SM00558">
    <property type="entry name" value="JmjC"/>
    <property type="match status" value="1"/>
</dbReference>
<evidence type="ECO:0000256" key="2">
    <source>
        <dbReference type="ARBA" id="ARBA00023015"/>
    </source>
</evidence>
<evidence type="ECO:0000259" key="6">
    <source>
        <dbReference type="PROSITE" id="PS51184"/>
    </source>
</evidence>
<evidence type="ECO:0000256" key="3">
    <source>
        <dbReference type="ARBA" id="ARBA00023163"/>
    </source>
</evidence>
<dbReference type="Pfam" id="PF10497">
    <property type="entry name" value="zf-4CXXC_R1"/>
    <property type="match status" value="1"/>
</dbReference>
<evidence type="ECO:0000256" key="1">
    <source>
        <dbReference type="ARBA" id="ARBA00004123"/>
    </source>
</evidence>
<keyword evidence="3" id="KW-0804">Transcription</keyword>
<keyword evidence="2" id="KW-0805">Transcription regulation</keyword>
<dbReference type="SUPFAM" id="SSF51197">
    <property type="entry name" value="Clavaminate synthase-like"/>
    <property type="match status" value="1"/>
</dbReference>
<dbReference type="InterPro" id="IPR018866">
    <property type="entry name" value="Znf-4CXXC_R1"/>
</dbReference>
<protein>
    <recommendedName>
        <fullName evidence="6">JmjC domain-containing protein</fullName>
    </recommendedName>
</protein>
<dbReference type="EMBL" id="JAAAUY010000523">
    <property type="protein sequence ID" value="KAF9328893.1"/>
    <property type="molecule type" value="Genomic_DNA"/>
</dbReference>
<dbReference type="SUPFAM" id="SSF57850">
    <property type="entry name" value="RING/U-box"/>
    <property type="match status" value="1"/>
</dbReference>
<feature type="compositionally biased region" description="Acidic residues" evidence="5">
    <location>
        <begin position="608"/>
        <end position="635"/>
    </location>
</feature>
<feature type="region of interest" description="Disordered" evidence="5">
    <location>
        <begin position="452"/>
        <end position="491"/>
    </location>
</feature>
<dbReference type="Proteomes" id="UP000696485">
    <property type="component" value="Unassembled WGS sequence"/>
</dbReference>
<evidence type="ECO:0000256" key="4">
    <source>
        <dbReference type="ARBA" id="ARBA00023242"/>
    </source>
</evidence>
<feature type="compositionally biased region" description="Basic and acidic residues" evidence="5">
    <location>
        <begin position="459"/>
        <end position="478"/>
    </location>
</feature>
<organism evidence="7 8">
    <name type="scientific">Podila minutissima</name>
    <dbReference type="NCBI Taxonomy" id="64525"/>
    <lineage>
        <taxon>Eukaryota</taxon>
        <taxon>Fungi</taxon>
        <taxon>Fungi incertae sedis</taxon>
        <taxon>Mucoromycota</taxon>
        <taxon>Mortierellomycotina</taxon>
        <taxon>Mortierellomycetes</taxon>
        <taxon>Mortierellales</taxon>
        <taxon>Mortierellaceae</taxon>
        <taxon>Podila</taxon>
    </lineage>
</organism>
<comment type="subcellular location">
    <subcellularLocation>
        <location evidence="1">Nucleus</location>
    </subcellularLocation>
</comment>
<sequence>MMIYVGSEGTWTPAHFDQCGAIGHNIMAWAEDDSRSIWFMVSAKNKKKAEEFWRSLKQPLEYEGYFASVEELRKAEFPIFVIEQKLGDFVVVPSESYHQVVNMGKATIKVSWNRLTAHCLKAAVNNVLPRYREICRPESYRIKLTIHDTLKTWTDLLLKNKDLPQPVGYFCESFMTILELFKGIVEDDWVDRDVLFRGKKNEWFPEPDVFTDVSPARCDFCQADLWNRQFHCPDCTEEESAYDICTYCFAQGRGCEHRAKPLEIVESWSMKSCRELVSRAIKAWNESKKLKEWEKYDQISDPWENGIVPSNDKGASNATLAYMRISMLRSKKVERPSCHRCKTKRTRSPIVWIECKSCMASFCEKCLWDHHDTKWTKVAGLKDGWTCPICTHECHCRKCEPDAERDESGRTMHREPVLWFSRPDDHSKNRGGVSDDMDRSFNRLYVFKNEDDDVEEEEYNRPKTRNDDKRSAEEEGTSRHRPKRIKRADPSTLYFEPDHVKQGTLSDSLDIADTEMFQLMHDLGLGRALRRMEAIQCDDGKYYSDVFQIEAKMQTMGSRYHPALDGLRLDILEKFALRRAGGDGDDPIGDNGEGSSKAQEPQKKVLEDNEPEDREPEDKESEDGESEDDEPEDKDPIESHSSSLSPEENE</sequence>
<proteinExistence type="predicted"/>
<reference evidence="7" key="1">
    <citation type="journal article" date="2020" name="Fungal Divers.">
        <title>Resolving the Mortierellaceae phylogeny through synthesis of multi-gene phylogenetics and phylogenomics.</title>
        <authorList>
            <person name="Vandepol N."/>
            <person name="Liber J."/>
            <person name="Desiro A."/>
            <person name="Na H."/>
            <person name="Kennedy M."/>
            <person name="Barry K."/>
            <person name="Grigoriev I.V."/>
            <person name="Miller A.N."/>
            <person name="O'Donnell K."/>
            <person name="Stajich J.E."/>
            <person name="Bonito G."/>
        </authorList>
    </citation>
    <scope>NUCLEOTIDE SEQUENCE</scope>
    <source>
        <strain evidence="7">NVP1</strain>
    </source>
</reference>
<comment type="caution">
    <text evidence="7">The sequence shown here is derived from an EMBL/GenBank/DDBJ whole genome shotgun (WGS) entry which is preliminary data.</text>
</comment>
<gene>
    <name evidence="7" type="ORF">BG006_008004</name>
</gene>
<evidence type="ECO:0000313" key="7">
    <source>
        <dbReference type="EMBL" id="KAF9328893.1"/>
    </source>
</evidence>
<dbReference type="InterPro" id="IPR003347">
    <property type="entry name" value="JmjC_dom"/>
</dbReference>
<dbReference type="PROSITE" id="PS51184">
    <property type="entry name" value="JMJC"/>
    <property type="match status" value="1"/>
</dbReference>
<dbReference type="Gene3D" id="2.60.120.650">
    <property type="entry name" value="Cupin"/>
    <property type="match status" value="1"/>
</dbReference>
<feature type="compositionally biased region" description="Polar residues" evidence="5">
    <location>
        <begin position="640"/>
        <end position="650"/>
    </location>
</feature>
<keyword evidence="8" id="KW-1185">Reference proteome</keyword>
<name>A0A9P5SGH8_9FUNG</name>
<dbReference type="AlphaFoldDB" id="A0A9P5SGH8"/>
<feature type="region of interest" description="Disordered" evidence="5">
    <location>
        <begin position="581"/>
        <end position="650"/>
    </location>
</feature>